<evidence type="ECO:0000313" key="2">
    <source>
        <dbReference type="Proteomes" id="UP000054359"/>
    </source>
</evidence>
<evidence type="ECO:0000313" key="1">
    <source>
        <dbReference type="EMBL" id="KFM66382.1"/>
    </source>
</evidence>
<dbReference type="Pfam" id="PF00612">
    <property type="entry name" value="IQ"/>
    <property type="match status" value="1"/>
</dbReference>
<accession>A0A087TMP3</accession>
<dbReference type="InterPro" id="IPR000048">
    <property type="entry name" value="IQ_motif_EF-hand-BS"/>
</dbReference>
<feature type="non-terminal residue" evidence="1">
    <location>
        <position position="48"/>
    </location>
</feature>
<gene>
    <name evidence="1" type="ORF">X975_18341</name>
</gene>
<dbReference type="Proteomes" id="UP000054359">
    <property type="component" value="Unassembled WGS sequence"/>
</dbReference>
<dbReference type="OrthoDB" id="8068875at2759"/>
<dbReference type="AlphaFoldDB" id="A0A087TMP3"/>
<organism evidence="1 2">
    <name type="scientific">Stegodyphus mimosarum</name>
    <name type="common">African social velvet spider</name>
    <dbReference type="NCBI Taxonomy" id="407821"/>
    <lineage>
        <taxon>Eukaryota</taxon>
        <taxon>Metazoa</taxon>
        <taxon>Ecdysozoa</taxon>
        <taxon>Arthropoda</taxon>
        <taxon>Chelicerata</taxon>
        <taxon>Arachnida</taxon>
        <taxon>Araneae</taxon>
        <taxon>Araneomorphae</taxon>
        <taxon>Entelegynae</taxon>
        <taxon>Eresoidea</taxon>
        <taxon>Eresidae</taxon>
        <taxon>Stegodyphus</taxon>
    </lineage>
</organism>
<proteinExistence type="predicted"/>
<dbReference type="STRING" id="407821.A0A087TMP3"/>
<keyword evidence="2" id="KW-1185">Reference proteome</keyword>
<protein>
    <submittedName>
        <fullName evidence="1">Uncharacterized protein</fullName>
    </submittedName>
</protein>
<dbReference type="PROSITE" id="PS50096">
    <property type="entry name" value="IQ"/>
    <property type="match status" value="1"/>
</dbReference>
<sequence>MFEISNVNSKDQFLEQTKAARLERALEKKREQAALTIQAYARGYFARQ</sequence>
<dbReference type="EMBL" id="KK115931">
    <property type="protein sequence ID" value="KFM66382.1"/>
    <property type="molecule type" value="Genomic_DNA"/>
</dbReference>
<reference evidence="1 2" key="1">
    <citation type="submission" date="2013-11" db="EMBL/GenBank/DDBJ databases">
        <title>Genome sequencing of Stegodyphus mimosarum.</title>
        <authorList>
            <person name="Bechsgaard J."/>
        </authorList>
    </citation>
    <scope>NUCLEOTIDE SEQUENCE [LARGE SCALE GENOMIC DNA]</scope>
</reference>
<name>A0A087TMP3_STEMI</name>